<dbReference type="PROSITE" id="PS50109">
    <property type="entry name" value="HIS_KIN"/>
    <property type="match status" value="1"/>
</dbReference>
<feature type="domain" description="Histidine kinase" evidence="7">
    <location>
        <begin position="178"/>
        <end position="385"/>
    </location>
</feature>
<keyword evidence="5" id="KW-0808">Transferase</keyword>
<evidence type="ECO:0000256" key="1">
    <source>
        <dbReference type="ARBA" id="ARBA00000085"/>
    </source>
</evidence>
<dbReference type="InterPro" id="IPR003594">
    <property type="entry name" value="HATPase_dom"/>
</dbReference>
<keyword evidence="4" id="KW-0597">Phosphoprotein</keyword>
<dbReference type="PRINTS" id="PR00344">
    <property type="entry name" value="BCTRLSENSOR"/>
</dbReference>
<keyword evidence="6" id="KW-0902">Two-component regulatory system</keyword>
<comment type="caution">
    <text evidence="8">The sequence shown here is derived from an EMBL/GenBank/DDBJ whole genome shotgun (WGS) entry which is preliminary data.</text>
</comment>
<dbReference type="Gene3D" id="3.30.450.40">
    <property type="match status" value="1"/>
</dbReference>
<evidence type="ECO:0000259" key="7">
    <source>
        <dbReference type="PROSITE" id="PS50109"/>
    </source>
</evidence>
<dbReference type="InterPro" id="IPR003661">
    <property type="entry name" value="HisK_dim/P_dom"/>
</dbReference>
<dbReference type="Pfam" id="PF00512">
    <property type="entry name" value="HisKA"/>
    <property type="match status" value="1"/>
</dbReference>
<gene>
    <name evidence="8" type="ORF">Acy02nite_15500</name>
</gene>
<evidence type="ECO:0000256" key="3">
    <source>
        <dbReference type="ARBA" id="ARBA00012438"/>
    </source>
</evidence>
<comment type="subcellular location">
    <subcellularLocation>
        <location evidence="2">Cell membrane</location>
    </subcellularLocation>
</comment>
<dbReference type="EC" id="2.7.13.3" evidence="3"/>
<dbReference type="CDD" id="cd00082">
    <property type="entry name" value="HisKA"/>
    <property type="match status" value="1"/>
</dbReference>
<dbReference type="Proteomes" id="UP000619479">
    <property type="component" value="Unassembled WGS sequence"/>
</dbReference>
<reference evidence="8" key="1">
    <citation type="submission" date="2021-01" db="EMBL/GenBank/DDBJ databases">
        <title>Whole genome shotgun sequence of Actinoplanes cyaneus NBRC 14990.</title>
        <authorList>
            <person name="Komaki H."/>
            <person name="Tamura T."/>
        </authorList>
    </citation>
    <scope>NUCLEOTIDE SEQUENCE</scope>
    <source>
        <strain evidence="8">NBRC 14990</strain>
    </source>
</reference>
<dbReference type="SMART" id="SM00388">
    <property type="entry name" value="HisKA"/>
    <property type="match status" value="1"/>
</dbReference>
<dbReference type="Pfam" id="PF02518">
    <property type="entry name" value="HATPase_c"/>
    <property type="match status" value="1"/>
</dbReference>
<evidence type="ECO:0000313" key="9">
    <source>
        <dbReference type="Proteomes" id="UP000619479"/>
    </source>
</evidence>
<dbReference type="InterPro" id="IPR036890">
    <property type="entry name" value="HATPase_C_sf"/>
</dbReference>
<comment type="catalytic activity">
    <reaction evidence="1">
        <text>ATP + protein L-histidine = ADP + protein N-phospho-L-histidine.</text>
        <dbReference type="EC" id="2.7.13.3"/>
    </reaction>
</comment>
<evidence type="ECO:0000256" key="4">
    <source>
        <dbReference type="ARBA" id="ARBA00022553"/>
    </source>
</evidence>
<dbReference type="CDD" id="cd00075">
    <property type="entry name" value="HATPase"/>
    <property type="match status" value="1"/>
</dbReference>
<keyword evidence="9" id="KW-1185">Reference proteome</keyword>
<dbReference type="EMBL" id="BOMH01000013">
    <property type="protein sequence ID" value="GID63669.1"/>
    <property type="molecule type" value="Genomic_DNA"/>
</dbReference>
<dbReference type="GO" id="GO:0000155">
    <property type="term" value="F:phosphorelay sensor kinase activity"/>
    <property type="evidence" value="ECO:0007669"/>
    <property type="project" value="InterPro"/>
</dbReference>
<accession>A0A919IDA2</accession>
<name>A0A919IDA2_9ACTN</name>
<dbReference type="SUPFAM" id="SSF55781">
    <property type="entry name" value="GAF domain-like"/>
    <property type="match status" value="1"/>
</dbReference>
<dbReference type="InterPro" id="IPR029016">
    <property type="entry name" value="GAF-like_dom_sf"/>
</dbReference>
<dbReference type="InterPro" id="IPR005467">
    <property type="entry name" value="His_kinase_dom"/>
</dbReference>
<evidence type="ECO:0000256" key="2">
    <source>
        <dbReference type="ARBA" id="ARBA00004236"/>
    </source>
</evidence>
<dbReference type="PANTHER" id="PTHR43547">
    <property type="entry name" value="TWO-COMPONENT HISTIDINE KINASE"/>
    <property type="match status" value="1"/>
</dbReference>
<dbReference type="Pfam" id="PF01590">
    <property type="entry name" value="GAF"/>
    <property type="match status" value="1"/>
</dbReference>
<dbReference type="SMART" id="SM00387">
    <property type="entry name" value="HATPase_c"/>
    <property type="match status" value="1"/>
</dbReference>
<dbReference type="InterPro" id="IPR036097">
    <property type="entry name" value="HisK_dim/P_sf"/>
</dbReference>
<dbReference type="GO" id="GO:0005886">
    <property type="term" value="C:plasma membrane"/>
    <property type="evidence" value="ECO:0007669"/>
    <property type="project" value="UniProtKB-SubCell"/>
</dbReference>
<dbReference type="SUPFAM" id="SSF55874">
    <property type="entry name" value="ATPase domain of HSP90 chaperone/DNA topoisomerase II/histidine kinase"/>
    <property type="match status" value="1"/>
</dbReference>
<evidence type="ECO:0000256" key="6">
    <source>
        <dbReference type="ARBA" id="ARBA00023012"/>
    </source>
</evidence>
<keyword evidence="5" id="KW-0418">Kinase</keyword>
<protein>
    <recommendedName>
        <fullName evidence="3">histidine kinase</fullName>
        <ecNumber evidence="3">2.7.13.3</ecNumber>
    </recommendedName>
</protein>
<evidence type="ECO:0000256" key="5">
    <source>
        <dbReference type="ARBA" id="ARBA00022777"/>
    </source>
</evidence>
<sequence>MTVSTRMDPAEARAVAAERYRAAVAEIPEVLELAAEACRAPMAALKMIDGGTAHIAGAIGIRTVVDVPQAESVCDAVAAADDTMVVGDASRDPRLATHPLVRGAEHVRFLGAAPLHHGDHVVGALCVFDDTPRRHNPEATVRMLSRIARRVDAETGLRHLAGIQPFPAGVDQDEVVTAISHEIRTPLASINGNLELLTEMGAIMPGFERRVEAITRNTDRLCRTVDNLLRAVDQQAHEPVGHRRRSDLGAVVAAAVAAAGGERLHVAGTDSPVWVTADPRLLGVALGHLIGNALCFGEGKPVEVTVTAGSRPAIVVRDHGPGLGEAELAALGVPFVRGEQARLAQIPGLGLGLAISRRIVEAQGGVLRLESRPGAGVTARIVLPG</sequence>
<evidence type="ECO:0000313" key="8">
    <source>
        <dbReference type="EMBL" id="GID63669.1"/>
    </source>
</evidence>
<dbReference type="PANTHER" id="PTHR43547:SF2">
    <property type="entry name" value="HYBRID SIGNAL TRANSDUCTION HISTIDINE KINASE C"/>
    <property type="match status" value="1"/>
</dbReference>
<organism evidence="8 9">
    <name type="scientific">Actinoplanes cyaneus</name>
    <dbReference type="NCBI Taxonomy" id="52696"/>
    <lineage>
        <taxon>Bacteria</taxon>
        <taxon>Bacillati</taxon>
        <taxon>Actinomycetota</taxon>
        <taxon>Actinomycetes</taxon>
        <taxon>Micromonosporales</taxon>
        <taxon>Micromonosporaceae</taxon>
        <taxon>Actinoplanes</taxon>
    </lineage>
</organism>
<dbReference type="RefSeq" id="WP_203739119.1">
    <property type="nucleotide sequence ID" value="NZ_BAAAUC010000023.1"/>
</dbReference>
<dbReference type="InterPro" id="IPR003018">
    <property type="entry name" value="GAF"/>
</dbReference>
<dbReference type="SUPFAM" id="SSF47384">
    <property type="entry name" value="Homodimeric domain of signal transducing histidine kinase"/>
    <property type="match status" value="1"/>
</dbReference>
<dbReference type="AlphaFoldDB" id="A0A919IDA2"/>
<dbReference type="Gene3D" id="1.10.287.130">
    <property type="match status" value="1"/>
</dbReference>
<dbReference type="Gene3D" id="3.30.565.10">
    <property type="entry name" value="Histidine kinase-like ATPase, C-terminal domain"/>
    <property type="match status" value="1"/>
</dbReference>
<dbReference type="InterPro" id="IPR004358">
    <property type="entry name" value="Sig_transdc_His_kin-like_C"/>
</dbReference>
<proteinExistence type="predicted"/>